<dbReference type="Proteomes" id="UP001589776">
    <property type="component" value="Unassembled WGS sequence"/>
</dbReference>
<keyword evidence="6" id="KW-1185">Reference proteome</keyword>
<evidence type="ECO:0000259" key="3">
    <source>
        <dbReference type="Pfam" id="PF03807"/>
    </source>
</evidence>
<dbReference type="Pfam" id="PF14748">
    <property type="entry name" value="P5CR_dimer"/>
    <property type="match status" value="1"/>
</dbReference>
<dbReference type="PROSITE" id="PS00521">
    <property type="entry name" value="P5CR"/>
    <property type="match status" value="1"/>
</dbReference>
<accession>A0ABV6DTE8</accession>
<dbReference type="EC" id="1.5.1.2" evidence="2"/>
<evidence type="ECO:0000313" key="5">
    <source>
        <dbReference type="EMBL" id="MFC0215847.1"/>
    </source>
</evidence>
<feature type="domain" description="Pyrroline-5-carboxylate reductase dimerisation" evidence="4">
    <location>
        <begin position="159"/>
        <end position="262"/>
    </location>
</feature>
<keyword evidence="2" id="KW-0560">Oxidoreductase</keyword>
<dbReference type="Gene3D" id="3.40.50.720">
    <property type="entry name" value="NAD(P)-binding Rossmann-like Domain"/>
    <property type="match status" value="1"/>
</dbReference>
<gene>
    <name evidence="5" type="primary">comER</name>
    <name evidence="2" type="synonym">proC</name>
    <name evidence="5" type="ORF">ACFFK0_25965</name>
</gene>
<comment type="caution">
    <text evidence="5">The sequence shown here is derived from an EMBL/GenBank/DDBJ whole genome shotgun (WGS) entry which is preliminary data.</text>
</comment>
<evidence type="ECO:0000259" key="4">
    <source>
        <dbReference type="Pfam" id="PF14748"/>
    </source>
</evidence>
<evidence type="ECO:0000256" key="1">
    <source>
        <dbReference type="ARBA" id="ARBA00005525"/>
    </source>
</evidence>
<dbReference type="InterPro" id="IPR029036">
    <property type="entry name" value="P5CR_dimer"/>
</dbReference>
<dbReference type="InterPro" id="IPR008927">
    <property type="entry name" value="6-PGluconate_DH-like_C_sf"/>
</dbReference>
<feature type="domain" description="Pyrroline-5-carboxylate reductase catalytic N-terminal" evidence="3">
    <location>
        <begin position="3"/>
        <end position="97"/>
    </location>
</feature>
<dbReference type="EMBL" id="JBHLWN010000105">
    <property type="protein sequence ID" value="MFC0215847.1"/>
    <property type="molecule type" value="Genomic_DNA"/>
</dbReference>
<dbReference type="SUPFAM" id="SSF48179">
    <property type="entry name" value="6-phosphogluconate dehydrogenase C-terminal domain-like"/>
    <property type="match status" value="1"/>
</dbReference>
<dbReference type="InterPro" id="IPR028939">
    <property type="entry name" value="P5C_Rdtase_cat_N"/>
</dbReference>
<comment type="subcellular location">
    <subcellularLocation>
        <location evidence="2">Cytoplasm</location>
    </subcellularLocation>
</comment>
<reference evidence="5 6" key="1">
    <citation type="submission" date="2024-09" db="EMBL/GenBank/DDBJ databases">
        <authorList>
            <person name="Sun Q."/>
            <person name="Mori K."/>
        </authorList>
    </citation>
    <scope>NUCLEOTIDE SEQUENCE [LARGE SCALE GENOMIC DNA]</scope>
    <source>
        <strain evidence="5 6">CCM 7759</strain>
    </source>
</reference>
<dbReference type="NCBIfam" id="NF005814">
    <property type="entry name" value="PRK07680.1"/>
    <property type="match status" value="1"/>
</dbReference>
<dbReference type="HAMAP" id="MF_01925">
    <property type="entry name" value="P5C_reductase"/>
    <property type="match status" value="1"/>
</dbReference>
<dbReference type="SUPFAM" id="SSF51735">
    <property type="entry name" value="NAD(P)-binding Rossmann-fold domains"/>
    <property type="match status" value="1"/>
</dbReference>
<keyword evidence="2" id="KW-0963">Cytoplasm</keyword>
<dbReference type="InterPro" id="IPR036291">
    <property type="entry name" value="NAD(P)-bd_dom_sf"/>
</dbReference>
<evidence type="ECO:0000256" key="2">
    <source>
        <dbReference type="HAMAP-Rule" id="MF_01925"/>
    </source>
</evidence>
<dbReference type="InterPro" id="IPR000304">
    <property type="entry name" value="Pyrroline-COOH_reductase"/>
</dbReference>
<comment type="catalytic activity">
    <reaction evidence="2">
        <text>L-proline + NADP(+) = (S)-1-pyrroline-5-carboxylate + NADPH + 2 H(+)</text>
        <dbReference type="Rhea" id="RHEA:14109"/>
        <dbReference type="ChEBI" id="CHEBI:15378"/>
        <dbReference type="ChEBI" id="CHEBI:17388"/>
        <dbReference type="ChEBI" id="CHEBI:57783"/>
        <dbReference type="ChEBI" id="CHEBI:58349"/>
        <dbReference type="ChEBI" id="CHEBI:60039"/>
        <dbReference type="EC" id="1.5.1.2"/>
    </reaction>
</comment>
<organism evidence="5 6">
    <name type="scientific">Paenibacillus chartarius</name>
    <dbReference type="NCBI Taxonomy" id="747481"/>
    <lineage>
        <taxon>Bacteria</taxon>
        <taxon>Bacillati</taxon>
        <taxon>Bacillota</taxon>
        <taxon>Bacilli</taxon>
        <taxon>Bacillales</taxon>
        <taxon>Paenibacillaceae</taxon>
        <taxon>Paenibacillus</taxon>
    </lineage>
</organism>
<comment type="function">
    <text evidence="2">Catalyzes the reduction of 1-pyrroline-5-carboxylate (PCA) to L-proline.</text>
</comment>
<comment type="similarity">
    <text evidence="1 2">Belongs to the pyrroline-5-carboxylate reductase family.</text>
</comment>
<dbReference type="PIRSF" id="PIRSF000193">
    <property type="entry name" value="Pyrrol-5-carb_rd"/>
    <property type="match status" value="1"/>
</dbReference>
<keyword evidence="2" id="KW-0521">NADP</keyword>
<name>A0ABV6DTE8_9BACL</name>
<evidence type="ECO:0000313" key="6">
    <source>
        <dbReference type="Proteomes" id="UP001589776"/>
    </source>
</evidence>
<comment type="pathway">
    <text evidence="2">Amino-acid biosynthesis; L-proline biosynthesis; L-proline from L-glutamate 5-semialdehyde: step 1/1.</text>
</comment>
<dbReference type="InterPro" id="IPR053790">
    <property type="entry name" value="P5CR-like_CS"/>
</dbReference>
<dbReference type="Gene3D" id="1.10.3730.10">
    <property type="entry name" value="ProC C-terminal domain-like"/>
    <property type="match status" value="1"/>
</dbReference>
<sequence>MKAGFIGTGSMGSILIEAFIQSGVLNPEQIIVGNRTAAKAERLAEAYPGMRVAVSNAELVEESDLVFLCIKPSEYKCVIDEIKDVAQPGQIVVSITSPVLIRHLESQLTCKVMKMIPSITNYALSGATLMIFGERLSDSDKVMLENMLAHISAPIAVTEEYTRICSDLSSVGPAFLSYFVQQFIDAAVEKTGIPRGVATQLASEMVLGTGKLLTTGGFDPVSLQKRVTVPGGITEAGLRLMDSELDGMFDRLVKATHAKYDEDVEKIEAQFAAAKERA</sequence>
<proteinExistence type="inferred from homology"/>
<dbReference type="RefSeq" id="WP_377473430.1">
    <property type="nucleotide sequence ID" value="NZ_JBHLWN010000105.1"/>
</dbReference>
<protein>
    <recommendedName>
        <fullName evidence="2">Pyrroline-5-carboxylate reductase</fullName>
        <shortName evidence="2">P5C reductase</shortName>
        <shortName evidence="2">P5CR</shortName>
        <ecNumber evidence="2">1.5.1.2</ecNumber>
    </recommendedName>
    <alternativeName>
        <fullName evidence="2">PCA reductase</fullName>
    </alternativeName>
</protein>
<dbReference type="PANTHER" id="PTHR11645:SF51">
    <property type="entry name" value="COME OPERON PROTEIN 4"/>
    <property type="match status" value="1"/>
</dbReference>
<keyword evidence="2" id="KW-0641">Proline biosynthesis</keyword>
<keyword evidence="2" id="KW-0028">Amino-acid biosynthesis</keyword>
<comment type="catalytic activity">
    <reaction evidence="2">
        <text>L-proline + NAD(+) = (S)-1-pyrroline-5-carboxylate + NADH + 2 H(+)</text>
        <dbReference type="Rhea" id="RHEA:14105"/>
        <dbReference type="ChEBI" id="CHEBI:15378"/>
        <dbReference type="ChEBI" id="CHEBI:17388"/>
        <dbReference type="ChEBI" id="CHEBI:57540"/>
        <dbReference type="ChEBI" id="CHEBI:57945"/>
        <dbReference type="ChEBI" id="CHEBI:60039"/>
        <dbReference type="EC" id="1.5.1.2"/>
    </reaction>
</comment>
<dbReference type="Pfam" id="PF03807">
    <property type="entry name" value="F420_oxidored"/>
    <property type="match status" value="1"/>
</dbReference>
<dbReference type="PANTHER" id="PTHR11645">
    <property type="entry name" value="PYRROLINE-5-CARBOXYLATE REDUCTASE"/>
    <property type="match status" value="1"/>
</dbReference>